<dbReference type="EMBL" id="CADEAL010001618">
    <property type="protein sequence ID" value="CAB1433997.1"/>
    <property type="molecule type" value="Genomic_DNA"/>
</dbReference>
<evidence type="ECO:0000256" key="1">
    <source>
        <dbReference type="SAM" id="Phobius"/>
    </source>
</evidence>
<evidence type="ECO:0000313" key="3">
    <source>
        <dbReference type="Proteomes" id="UP001153269"/>
    </source>
</evidence>
<comment type="caution">
    <text evidence="2">The sequence shown here is derived from an EMBL/GenBank/DDBJ whole genome shotgun (WGS) entry which is preliminary data.</text>
</comment>
<keyword evidence="1" id="KW-0812">Transmembrane</keyword>
<feature type="transmembrane region" description="Helical" evidence="1">
    <location>
        <begin position="40"/>
        <end position="59"/>
    </location>
</feature>
<accession>A0A9N7YNV6</accession>
<proteinExistence type="predicted"/>
<organism evidence="2 3">
    <name type="scientific">Pleuronectes platessa</name>
    <name type="common">European plaice</name>
    <dbReference type="NCBI Taxonomy" id="8262"/>
    <lineage>
        <taxon>Eukaryota</taxon>
        <taxon>Metazoa</taxon>
        <taxon>Chordata</taxon>
        <taxon>Craniata</taxon>
        <taxon>Vertebrata</taxon>
        <taxon>Euteleostomi</taxon>
        <taxon>Actinopterygii</taxon>
        <taxon>Neopterygii</taxon>
        <taxon>Teleostei</taxon>
        <taxon>Neoteleostei</taxon>
        <taxon>Acanthomorphata</taxon>
        <taxon>Carangaria</taxon>
        <taxon>Pleuronectiformes</taxon>
        <taxon>Pleuronectoidei</taxon>
        <taxon>Pleuronectidae</taxon>
        <taxon>Pleuronectes</taxon>
    </lineage>
</organism>
<sequence>MCVTVHGHITFRLSARHSTLVSTPPPLCYTHLRPTELQPYVLYLVELLILCLMPLWVVISSKHPASHILLRTGWEPIITAMVISRLSPISTIIPAAADCFSWWLRSLPARSPCS</sequence>
<dbReference type="Proteomes" id="UP001153269">
    <property type="component" value="Unassembled WGS sequence"/>
</dbReference>
<gene>
    <name evidence="2" type="ORF">PLEPLA_LOCUS22089</name>
</gene>
<keyword evidence="3" id="KW-1185">Reference proteome</keyword>
<dbReference type="AlphaFoldDB" id="A0A9N7YNV6"/>
<evidence type="ECO:0000313" key="2">
    <source>
        <dbReference type="EMBL" id="CAB1433997.1"/>
    </source>
</evidence>
<keyword evidence="1" id="KW-1133">Transmembrane helix</keyword>
<name>A0A9N7YNV6_PLEPL</name>
<keyword evidence="1" id="KW-0472">Membrane</keyword>
<reference evidence="2" key="1">
    <citation type="submission" date="2020-03" db="EMBL/GenBank/DDBJ databases">
        <authorList>
            <person name="Weist P."/>
        </authorList>
    </citation>
    <scope>NUCLEOTIDE SEQUENCE</scope>
</reference>
<protein>
    <submittedName>
        <fullName evidence="2">Uncharacterized protein</fullName>
    </submittedName>
</protein>